<feature type="domain" description="PGG" evidence="2">
    <location>
        <begin position="33"/>
        <end position="145"/>
    </location>
</feature>
<reference evidence="4" key="1">
    <citation type="submission" date="2024-06" db="EMBL/GenBank/DDBJ databases">
        <authorList>
            <person name="Ryan C."/>
        </authorList>
    </citation>
    <scope>NUCLEOTIDE SEQUENCE [LARGE SCALE GENOMIC DNA]</scope>
</reference>
<organism evidence="3 4">
    <name type="scientific">Urochloa decumbens</name>
    <dbReference type="NCBI Taxonomy" id="240449"/>
    <lineage>
        <taxon>Eukaryota</taxon>
        <taxon>Viridiplantae</taxon>
        <taxon>Streptophyta</taxon>
        <taxon>Embryophyta</taxon>
        <taxon>Tracheophyta</taxon>
        <taxon>Spermatophyta</taxon>
        <taxon>Magnoliopsida</taxon>
        <taxon>Liliopsida</taxon>
        <taxon>Poales</taxon>
        <taxon>Poaceae</taxon>
        <taxon>PACMAD clade</taxon>
        <taxon>Panicoideae</taxon>
        <taxon>Panicodae</taxon>
        <taxon>Paniceae</taxon>
        <taxon>Melinidinae</taxon>
        <taxon>Urochloa</taxon>
    </lineage>
</organism>
<keyword evidence="4" id="KW-1185">Reference proteome</keyword>
<keyword evidence="1" id="KW-0812">Transmembrane</keyword>
<dbReference type="Pfam" id="PF13962">
    <property type="entry name" value="PGG"/>
    <property type="match status" value="1"/>
</dbReference>
<gene>
    <name evidence="3" type="ORF">URODEC1_LOCUS89848</name>
</gene>
<evidence type="ECO:0000313" key="4">
    <source>
        <dbReference type="Proteomes" id="UP001497457"/>
    </source>
</evidence>
<evidence type="ECO:0000256" key="1">
    <source>
        <dbReference type="SAM" id="Phobius"/>
    </source>
</evidence>
<keyword evidence="1" id="KW-1133">Transmembrane helix</keyword>
<dbReference type="InterPro" id="IPR026961">
    <property type="entry name" value="PGG_dom"/>
</dbReference>
<evidence type="ECO:0000313" key="3">
    <source>
        <dbReference type="EMBL" id="CAL5047290.1"/>
    </source>
</evidence>
<accession>A0ABC9DXY0</accession>
<feature type="transmembrane region" description="Helical" evidence="1">
    <location>
        <begin position="42"/>
        <end position="59"/>
    </location>
</feature>
<protein>
    <recommendedName>
        <fullName evidence="2">PGG domain-containing protein</fullName>
    </recommendedName>
</protein>
<keyword evidence="1" id="KW-0472">Membrane</keyword>
<dbReference type="AlphaFoldDB" id="A0ABC9DXY0"/>
<dbReference type="PANTHER" id="PTHR24177:SF412">
    <property type="entry name" value="OS06G0285941 PROTEIN"/>
    <property type="match status" value="1"/>
</dbReference>
<evidence type="ECO:0000259" key="2">
    <source>
        <dbReference type="Pfam" id="PF13962"/>
    </source>
</evidence>
<proteinExistence type="predicted"/>
<reference evidence="3 4" key="2">
    <citation type="submission" date="2024-10" db="EMBL/GenBank/DDBJ databases">
        <authorList>
            <person name="Ryan C."/>
        </authorList>
    </citation>
    <scope>NUCLEOTIDE SEQUENCE [LARGE SCALE GENOMIC DNA]</scope>
</reference>
<feature type="transmembrane region" description="Helical" evidence="1">
    <location>
        <begin position="91"/>
        <end position="109"/>
    </location>
</feature>
<feature type="transmembrane region" description="Helical" evidence="1">
    <location>
        <begin position="147"/>
        <end position="166"/>
    </location>
</feature>
<dbReference type="Proteomes" id="UP001497457">
    <property type="component" value="Chromosome 35b"/>
</dbReference>
<dbReference type="PANTHER" id="PTHR24177">
    <property type="entry name" value="CASKIN"/>
    <property type="match status" value="1"/>
</dbReference>
<sequence length="238" mass="27237">MSDDDRRAVPPSREELREVSISDHFDKDAAETKEWFKEMRGWLTLLATLAVSVTYQAGLNPPGGFWQDSNGHVAGNPVLRDGESGRRYLTFYYFNATAFMTSLMIFVMLLDQQFYRSETKLSLLTLTAMVEVMSLVGAYIAGSTTDMLNSIYAIVLTVFLFVCAIYTTRLPSALCFIMLFMSPPLYWLAEKGWLPVTEHMRKSVEAAKLRELKEEKKMRAEHNPWRSRRRFSCSCCAC</sequence>
<dbReference type="EMBL" id="OZ075145">
    <property type="protein sequence ID" value="CAL5047290.1"/>
    <property type="molecule type" value="Genomic_DNA"/>
</dbReference>
<feature type="transmembrane region" description="Helical" evidence="1">
    <location>
        <begin position="121"/>
        <end position="141"/>
    </location>
</feature>
<name>A0ABC9DXY0_9POAL</name>